<reference evidence="1 2" key="1">
    <citation type="submission" date="2019-03" db="EMBL/GenBank/DDBJ databases">
        <title>Genomic Encyclopedia of Archaeal and Bacterial Type Strains, Phase II (KMG-II): from individual species to whole genera.</title>
        <authorList>
            <person name="Goeker M."/>
        </authorList>
    </citation>
    <scope>NUCLEOTIDE SEQUENCE [LARGE SCALE GENOMIC DNA]</scope>
    <source>
        <strain evidence="1 2">ATCC 25309</strain>
    </source>
</reference>
<dbReference type="EMBL" id="SOCA01000010">
    <property type="protein sequence ID" value="TDU64519.1"/>
    <property type="molecule type" value="Genomic_DNA"/>
</dbReference>
<proteinExistence type="predicted"/>
<dbReference type="RefSeq" id="WP_208300420.1">
    <property type="nucleotide sequence ID" value="NZ_SOCA01000010.1"/>
</dbReference>
<keyword evidence="2" id="KW-1185">Reference proteome</keyword>
<protein>
    <submittedName>
        <fullName evidence="1">Uncharacterized protein</fullName>
    </submittedName>
</protein>
<evidence type="ECO:0000313" key="1">
    <source>
        <dbReference type="EMBL" id="TDU64519.1"/>
    </source>
</evidence>
<comment type="caution">
    <text evidence="1">The sequence shown here is derived from an EMBL/GenBank/DDBJ whole genome shotgun (WGS) entry which is preliminary data.</text>
</comment>
<sequence>MDTRSLKKKLTMEDYRKINKTHRLSSYQIKVPHWSGTKNIRAPFEAWGQTPQQRLPWYIAYNVTKHDRQKTFKHANFDHLLDACCGLFALLSSQFYNNDFGPGLDFYSVERRADGMESGIGEYFRVKFPDDWPVDMLYDFDYQKWQVLKSEPEPFLKYDYTK</sequence>
<organism evidence="1 2">
    <name type="scientific">Prosthecobacter fusiformis</name>
    <dbReference type="NCBI Taxonomy" id="48464"/>
    <lineage>
        <taxon>Bacteria</taxon>
        <taxon>Pseudomonadati</taxon>
        <taxon>Verrucomicrobiota</taxon>
        <taxon>Verrucomicrobiia</taxon>
        <taxon>Verrucomicrobiales</taxon>
        <taxon>Verrucomicrobiaceae</taxon>
        <taxon>Prosthecobacter</taxon>
    </lineage>
</organism>
<name>A0A4R7RKB8_9BACT</name>
<gene>
    <name evidence="1" type="ORF">EI77_03969</name>
</gene>
<dbReference type="AlphaFoldDB" id="A0A4R7RKB8"/>
<evidence type="ECO:0000313" key="2">
    <source>
        <dbReference type="Proteomes" id="UP000295662"/>
    </source>
</evidence>
<dbReference type="Proteomes" id="UP000295662">
    <property type="component" value="Unassembled WGS sequence"/>
</dbReference>
<accession>A0A4R7RKB8</accession>